<evidence type="ECO:0000313" key="1">
    <source>
        <dbReference type="Proteomes" id="UP000515121"/>
    </source>
</evidence>
<dbReference type="RefSeq" id="XP_022746231.1">
    <property type="nucleotide sequence ID" value="XM_022890496.1"/>
</dbReference>
<reference evidence="2" key="1">
    <citation type="submission" date="2025-08" db="UniProtKB">
        <authorList>
            <consortium name="RefSeq"/>
        </authorList>
    </citation>
    <scope>IDENTIFICATION</scope>
    <source>
        <tissue evidence="2">Fruit stalk</tissue>
    </source>
</reference>
<name>A0A6P5Z1N3_DURZI</name>
<dbReference type="AlphaFoldDB" id="A0A6P5Z1N3"/>
<evidence type="ECO:0000313" key="2">
    <source>
        <dbReference type="RefSeq" id="XP_022746231.1"/>
    </source>
</evidence>
<accession>A0A6P5Z1N3</accession>
<proteinExistence type="predicted"/>
<dbReference type="Proteomes" id="UP000515121">
    <property type="component" value="Unplaced"/>
</dbReference>
<dbReference type="GeneID" id="111296285"/>
<dbReference type="KEGG" id="dzi:111296285"/>
<sequence length="101" mass="11321">MRPLFPSLYKPEPETSMLSKNPCFSVTFTTAADQYLIKAHGLLGFLFDTSGLLTNSRSSLTKNSLALLRLLGVLEIDWKLLITLCCADYFLMVFCFDDDGD</sequence>
<gene>
    <name evidence="2" type="primary">LOC111296285</name>
</gene>
<protein>
    <submittedName>
        <fullName evidence="2">Uncharacterized protein LOC111296285</fullName>
    </submittedName>
</protein>
<keyword evidence="1" id="KW-1185">Reference proteome</keyword>
<organism evidence="1 2">
    <name type="scientific">Durio zibethinus</name>
    <name type="common">Durian</name>
    <dbReference type="NCBI Taxonomy" id="66656"/>
    <lineage>
        <taxon>Eukaryota</taxon>
        <taxon>Viridiplantae</taxon>
        <taxon>Streptophyta</taxon>
        <taxon>Embryophyta</taxon>
        <taxon>Tracheophyta</taxon>
        <taxon>Spermatophyta</taxon>
        <taxon>Magnoliopsida</taxon>
        <taxon>eudicotyledons</taxon>
        <taxon>Gunneridae</taxon>
        <taxon>Pentapetalae</taxon>
        <taxon>rosids</taxon>
        <taxon>malvids</taxon>
        <taxon>Malvales</taxon>
        <taxon>Malvaceae</taxon>
        <taxon>Helicteroideae</taxon>
        <taxon>Durio</taxon>
    </lineage>
</organism>